<name>A0A1L9US75_ASPBC</name>
<sequence>MGFEYERVTNNNLSDPELATAKDTGGGDEDEALLQPNTTNTNKYHPSHLLKHIKALLLSTPKLPLFRNTLIILLAIWGLISLTHTLILSIFPTTTTTITTTTTPHPTTCHCGTSTTEALSLNCKFDSLAAAWLPPHCRDDELTAEFERAGPNPDGSWTYYADDYHTVPMAIEEVAALADNQSARVQMTRDWHVVHCLFYWRKMFRVREMEGVIVEPSFDHEEHIKHCIGVVLEDSWGTEARVALDT</sequence>
<dbReference type="AlphaFoldDB" id="A0A1L9US75"/>
<accession>A0A1L9US75</accession>
<keyword evidence="2" id="KW-0472">Membrane</keyword>
<keyword evidence="4" id="KW-1185">Reference proteome</keyword>
<reference evidence="4" key="1">
    <citation type="journal article" date="2017" name="Genome Biol.">
        <title>Comparative genomics reveals high biological diversity and specific adaptations in the industrially and medically important fungal genus Aspergillus.</title>
        <authorList>
            <person name="de Vries R.P."/>
            <person name="Riley R."/>
            <person name="Wiebenga A."/>
            <person name="Aguilar-Osorio G."/>
            <person name="Amillis S."/>
            <person name="Uchima C.A."/>
            <person name="Anderluh G."/>
            <person name="Asadollahi M."/>
            <person name="Askin M."/>
            <person name="Barry K."/>
            <person name="Battaglia E."/>
            <person name="Bayram O."/>
            <person name="Benocci T."/>
            <person name="Braus-Stromeyer S.A."/>
            <person name="Caldana C."/>
            <person name="Canovas D."/>
            <person name="Cerqueira G.C."/>
            <person name="Chen F."/>
            <person name="Chen W."/>
            <person name="Choi C."/>
            <person name="Clum A."/>
            <person name="Dos Santos R.A."/>
            <person name="Damasio A.R."/>
            <person name="Diallinas G."/>
            <person name="Emri T."/>
            <person name="Fekete E."/>
            <person name="Flipphi M."/>
            <person name="Freyberg S."/>
            <person name="Gallo A."/>
            <person name="Gournas C."/>
            <person name="Habgood R."/>
            <person name="Hainaut M."/>
            <person name="Harispe M.L."/>
            <person name="Henrissat B."/>
            <person name="Hilden K.S."/>
            <person name="Hope R."/>
            <person name="Hossain A."/>
            <person name="Karabika E."/>
            <person name="Karaffa L."/>
            <person name="Karanyi Z."/>
            <person name="Krasevec N."/>
            <person name="Kuo A."/>
            <person name="Kusch H."/>
            <person name="LaButti K."/>
            <person name="Lagendijk E.L."/>
            <person name="Lapidus A."/>
            <person name="Levasseur A."/>
            <person name="Lindquist E."/>
            <person name="Lipzen A."/>
            <person name="Logrieco A.F."/>
            <person name="MacCabe A."/>
            <person name="Maekelae M.R."/>
            <person name="Malavazi I."/>
            <person name="Melin P."/>
            <person name="Meyer V."/>
            <person name="Mielnichuk N."/>
            <person name="Miskei M."/>
            <person name="Molnar A.P."/>
            <person name="Mule G."/>
            <person name="Ngan C.Y."/>
            <person name="Orejas M."/>
            <person name="Orosz E."/>
            <person name="Ouedraogo J.P."/>
            <person name="Overkamp K.M."/>
            <person name="Park H.-S."/>
            <person name="Perrone G."/>
            <person name="Piumi F."/>
            <person name="Punt P.J."/>
            <person name="Ram A.F."/>
            <person name="Ramon A."/>
            <person name="Rauscher S."/>
            <person name="Record E."/>
            <person name="Riano-Pachon D.M."/>
            <person name="Robert V."/>
            <person name="Roehrig J."/>
            <person name="Ruller R."/>
            <person name="Salamov A."/>
            <person name="Salih N.S."/>
            <person name="Samson R.A."/>
            <person name="Sandor E."/>
            <person name="Sanguinetti M."/>
            <person name="Schuetze T."/>
            <person name="Sepcic K."/>
            <person name="Shelest E."/>
            <person name="Sherlock G."/>
            <person name="Sophianopoulou V."/>
            <person name="Squina F.M."/>
            <person name="Sun H."/>
            <person name="Susca A."/>
            <person name="Todd R.B."/>
            <person name="Tsang A."/>
            <person name="Unkles S.E."/>
            <person name="van de Wiele N."/>
            <person name="van Rossen-Uffink D."/>
            <person name="Oliveira J.V."/>
            <person name="Vesth T.C."/>
            <person name="Visser J."/>
            <person name="Yu J.-H."/>
            <person name="Zhou M."/>
            <person name="Andersen M.R."/>
            <person name="Archer D.B."/>
            <person name="Baker S.E."/>
            <person name="Benoit I."/>
            <person name="Brakhage A.A."/>
            <person name="Braus G.H."/>
            <person name="Fischer R."/>
            <person name="Frisvad J.C."/>
            <person name="Goldman G.H."/>
            <person name="Houbraken J."/>
            <person name="Oakley B."/>
            <person name="Pocsi I."/>
            <person name="Scazzocchio C."/>
            <person name="Seiboth B."/>
            <person name="vanKuyk P.A."/>
            <person name="Wortman J."/>
            <person name="Dyer P.S."/>
            <person name="Grigoriev I.V."/>
        </authorList>
    </citation>
    <scope>NUCLEOTIDE SEQUENCE [LARGE SCALE GENOMIC DNA]</scope>
    <source>
        <strain evidence="4">CBS 101740 / IMI 381727 / IBT 21946</strain>
    </source>
</reference>
<keyword evidence="2" id="KW-1133">Transmembrane helix</keyword>
<dbReference type="PANTHER" id="PTHR35896">
    <property type="entry name" value="IG-LIKE DOMAIN-CONTAINING PROTEIN"/>
    <property type="match status" value="1"/>
</dbReference>
<gene>
    <name evidence="3" type="ORF">ASPBRDRAFT_204573</name>
</gene>
<dbReference type="OrthoDB" id="3501153at2759"/>
<dbReference type="PANTHER" id="PTHR35896:SF3">
    <property type="entry name" value="MAJOR FACILITATOR SUPERFAMILY TRANSPORTER"/>
    <property type="match status" value="1"/>
</dbReference>
<evidence type="ECO:0000256" key="2">
    <source>
        <dbReference type="SAM" id="Phobius"/>
    </source>
</evidence>
<dbReference type="STRING" id="767769.A0A1L9US75"/>
<dbReference type="EMBL" id="KV878681">
    <property type="protein sequence ID" value="OJJ74440.1"/>
    <property type="molecule type" value="Genomic_DNA"/>
</dbReference>
<organism evidence="3 4">
    <name type="scientific">Aspergillus brasiliensis (strain CBS 101740 / IMI 381727 / IBT 21946)</name>
    <dbReference type="NCBI Taxonomy" id="767769"/>
    <lineage>
        <taxon>Eukaryota</taxon>
        <taxon>Fungi</taxon>
        <taxon>Dikarya</taxon>
        <taxon>Ascomycota</taxon>
        <taxon>Pezizomycotina</taxon>
        <taxon>Eurotiomycetes</taxon>
        <taxon>Eurotiomycetidae</taxon>
        <taxon>Eurotiales</taxon>
        <taxon>Aspergillaceae</taxon>
        <taxon>Aspergillus</taxon>
        <taxon>Aspergillus subgen. Circumdati</taxon>
    </lineage>
</organism>
<feature type="transmembrane region" description="Helical" evidence="2">
    <location>
        <begin position="70"/>
        <end position="91"/>
    </location>
</feature>
<dbReference type="GeneID" id="93574199"/>
<evidence type="ECO:0000256" key="1">
    <source>
        <dbReference type="SAM" id="MobiDB-lite"/>
    </source>
</evidence>
<evidence type="ECO:0000313" key="3">
    <source>
        <dbReference type="EMBL" id="OJJ74440.1"/>
    </source>
</evidence>
<dbReference type="RefSeq" id="XP_067481688.1">
    <property type="nucleotide sequence ID" value="XM_067621711.1"/>
</dbReference>
<dbReference type="VEuPathDB" id="FungiDB:ASPBRDRAFT_204573"/>
<evidence type="ECO:0000313" key="4">
    <source>
        <dbReference type="Proteomes" id="UP000184499"/>
    </source>
</evidence>
<dbReference type="InterPro" id="IPR053008">
    <property type="entry name" value="Phomopsin_biosynth_assoc"/>
</dbReference>
<proteinExistence type="predicted"/>
<dbReference type="Proteomes" id="UP000184499">
    <property type="component" value="Unassembled WGS sequence"/>
</dbReference>
<dbReference type="OMA" id="VVHCLFY"/>
<feature type="region of interest" description="Disordered" evidence="1">
    <location>
        <begin position="1"/>
        <end position="40"/>
    </location>
</feature>
<protein>
    <submittedName>
        <fullName evidence="3">Uncharacterized protein</fullName>
    </submittedName>
</protein>
<keyword evidence="2" id="KW-0812">Transmembrane</keyword>